<sequence length="735" mass="79394">MPVRQAHFTHVRESCAPARDAVLPGSMSTEVSGGGMRQLFISYARENRPDVEALVHDLHSLGYDTWLDTSLRGGQTWWHEILQRIADSDVFVAIISGNTLRSVACKRELEWALALNKPVLPLAVEQLPDALPRTLSMRQIVDYSQSCREAALALAGALWTLPPAPPPPEQLPEPPAAPLSYLSDLVDQVGQTEPLTQHQQHQILIQLEPALRSSDTEERRGGRYVLEMFSRRGDLYADVDRTVGHMLETARETREQPATVGTDEPASTPPEAAVAARGNLLADAQWADALSAFFAKRWAEAVQRFEALQACYPDEGRVETRLKEARRQWDIDIWAGAADAAAADGDWDAEVAALENLTKIDPDRTDIGARLEYARTAQRHKTLVDEIGALHQAGEWHAVVAAAHELERIAPHDADPNGIVSDARAKIRDAELADRYAQALNHLDQGQWQQAADMLAAIDREQPGYRDAAPLLGAARQRLRERTEVDRSATPSPLGATPPAVPGPVGPEARAAGRRLVVGAVVGVALVAGLVTIAVAQSSKPSQTPTTSTSVATTSAPPVSVQRSGPNETIADYVENNNIHMTTITPGTPGTPTFDFPVPDGWTRIRENDPDQYFGIFFNTPADLGDPPKITATVKKLTGNVDPNKLLDIASGEVKNLTGYNGSDKRSMLSGYPSSQLGGSYAKNGVTRMIAQNTVVTDKKDGVYVVQILAEGAAADTDALKAATGVIVQKTTITP</sequence>
<accession>A0ACD1FBV1</accession>
<proteinExistence type="predicted"/>
<gene>
    <name evidence="1" type="ORF">K6L26_21220</name>
</gene>
<reference evidence="1" key="1">
    <citation type="submission" date="2021-07" db="EMBL/GenBank/DDBJ databases">
        <title>Complete Genome Sequences of Mycobacterium farcinogenes Isolated from Clinical Specimens from Patients in Thailand.</title>
        <authorList>
            <person name="Sodsai P."/>
        </authorList>
    </citation>
    <scope>NUCLEOTIDE SEQUENCE</scope>
    <source>
        <strain evidence="1">BKK/CU-MFGFA-001</strain>
    </source>
</reference>
<name>A0ACD1FBV1_MYCFR</name>
<dbReference type="Proteomes" id="UP000825598">
    <property type="component" value="Chromosome"/>
</dbReference>
<evidence type="ECO:0000313" key="1">
    <source>
        <dbReference type="EMBL" id="QZH64539.1"/>
    </source>
</evidence>
<organism evidence="1 2">
    <name type="scientific">Mycolicibacterium farcinogenes</name>
    <name type="common">Mycobacterium farcinogenes</name>
    <dbReference type="NCBI Taxonomy" id="1802"/>
    <lineage>
        <taxon>Bacteria</taxon>
        <taxon>Bacillati</taxon>
        <taxon>Actinomycetota</taxon>
        <taxon>Actinomycetes</taxon>
        <taxon>Mycobacteriales</taxon>
        <taxon>Mycobacteriaceae</taxon>
        <taxon>Mycolicibacterium</taxon>
    </lineage>
</organism>
<dbReference type="EMBL" id="CP081673">
    <property type="protein sequence ID" value="QZH64539.1"/>
    <property type="molecule type" value="Genomic_DNA"/>
</dbReference>
<protein>
    <submittedName>
        <fullName evidence="1">LpqN/LpqT family lipoprotein</fullName>
    </submittedName>
</protein>
<keyword evidence="2" id="KW-1185">Reference proteome</keyword>
<evidence type="ECO:0000313" key="2">
    <source>
        <dbReference type="Proteomes" id="UP000825598"/>
    </source>
</evidence>
<keyword evidence="1" id="KW-0449">Lipoprotein</keyword>